<accession>A0A8T7M6X1</accession>
<feature type="transmembrane region" description="Helical" evidence="2">
    <location>
        <begin position="129"/>
        <end position="149"/>
    </location>
</feature>
<evidence type="ECO:0000313" key="3">
    <source>
        <dbReference type="EMBL" id="NWJ47895.1"/>
    </source>
</evidence>
<reference evidence="4" key="2">
    <citation type="journal article" date="2024" name="Nature">
        <title>Anoxygenic phototroph of the Chloroflexota uses a type I reaction centre.</title>
        <authorList>
            <person name="Tsuji J.M."/>
            <person name="Shaw N.A."/>
            <person name="Nagashima S."/>
            <person name="Venkiteswaran J.J."/>
            <person name="Schiff S.L."/>
            <person name="Watanabe T."/>
            <person name="Fukui M."/>
            <person name="Hanada S."/>
            <person name="Tank M."/>
            <person name="Neufeld J.D."/>
        </authorList>
    </citation>
    <scope>NUCLEOTIDE SEQUENCE</scope>
    <source>
        <strain evidence="4">L227-S17</strain>
    </source>
</reference>
<feature type="region of interest" description="Disordered" evidence="1">
    <location>
        <begin position="196"/>
        <end position="226"/>
    </location>
</feature>
<evidence type="ECO:0000256" key="2">
    <source>
        <dbReference type="SAM" id="Phobius"/>
    </source>
</evidence>
<dbReference type="EMBL" id="JACATZ010000003">
    <property type="protein sequence ID" value="NWJ47895.1"/>
    <property type="molecule type" value="Genomic_DNA"/>
</dbReference>
<evidence type="ECO:0000313" key="4">
    <source>
        <dbReference type="EMBL" id="WJW69799.1"/>
    </source>
</evidence>
<keyword evidence="2" id="KW-1133">Transmembrane helix</keyword>
<gene>
    <name evidence="3" type="ORF">HXX08_18735</name>
    <name evidence="4" type="ORF">OZ401_003429</name>
</gene>
<feature type="transmembrane region" description="Helical" evidence="2">
    <location>
        <begin position="38"/>
        <end position="60"/>
    </location>
</feature>
<dbReference type="Proteomes" id="UP000521676">
    <property type="component" value="Unassembled WGS sequence"/>
</dbReference>
<reference evidence="3 5" key="1">
    <citation type="submission" date="2020-06" db="EMBL/GenBank/DDBJ databases">
        <title>Anoxygenic phototrophic Chloroflexota member uses a Type I reaction center.</title>
        <authorList>
            <person name="Tsuji J.M."/>
            <person name="Shaw N.A."/>
            <person name="Nagashima S."/>
            <person name="Venkiteswaran J."/>
            <person name="Schiff S.L."/>
            <person name="Hanada S."/>
            <person name="Tank M."/>
            <person name="Neufeld J.D."/>
        </authorList>
    </citation>
    <scope>NUCLEOTIDE SEQUENCE [LARGE SCALE GENOMIC DNA]</scope>
    <source>
        <strain evidence="3">L227-S17</strain>
    </source>
</reference>
<sequence length="226" mass="24987">MYGLNHIRKVAMNNIIGGLVVAIVGTGAWILLLPSSALIGESLIGALVSFLGFGAGWYFLRVMLTSQIYMNLTKEQNWNKTEITRLNKIPAAEPTRNGLPYMNYEITRLVVVFIAVLILTYILTDLVGLSLGSFAGGWLVGSGIGKWHFVVKMEKQQAKSGGAYFFSDPDFGPYSEISYYNPDEVVVLAEPQGLTQVKKPTRTSPKTRAAQPLVRNDNNRSNKRKN</sequence>
<protein>
    <submittedName>
        <fullName evidence="3">Uncharacterized protein</fullName>
    </submittedName>
</protein>
<feature type="transmembrane region" description="Helical" evidence="2">
    <location>
        <begin position="106"/>
        <end position="123"/>
    </location>
</feature>
<name>A0A8T7M6X1_9CHLR</name>
<keyword evidence="2" id="KW-0472">Membrane</keyword>
<dbReference type="RefSeq" id="WP_341471671.1">
    <property type="nucleotide sequence ID" value="NZ_CP128400.1"/>
</dbReference>
<keyword evidence="6" id="KW-1185">Reference proteome</keyword>
<keyword evidence="2" id="KW-0812">Transmembrane</keyword>
<proteinExistence type="predicted"/>
<dbReference type="EMBL" id="CP128400">
    <property type="protein sequence ID" value="WJW69799.1"/>
    <property type="molecule type" value="Genomic_DNA"/>
</dbReference>
<evidence type="ECO:0000313" key="6">
    <source>
        <dbReference type="Proteomes" id="UP001431572"/>
    </source>
</evidence>
<organism evidence="3 5">
    <name type="scientific">Candidatus Chlorohelix allophototropha</name>
    <dbReference type="NCBI Taxonomy" id="3003348"/>
    <lineage>
        <taxon>Bacteria</taxon>
        <taxon>Bacillati</taxon>
        <taxon>Chloroflexota</taxon>
        <taxon>Chloroflexia</taxon>
        <taxon>Candidatus Chloroheliales</taxon>
        <taxon>Candidatus Chloroheliaceae</taxon>
        <taxon>Candidatus Chlorohelix</taxon>
    </lineage>
</organism>
<dbReference type="AlphaFoldDB" id="A0A8T7M6X1"/>
<evidence type="ECO:0000256" key="1">
    <source>
        <dbReference type="SAM" id="MobiDB-lite"/>
    </source>
</evidence>
<dbReference type="Proteomes" id="UP001431572">
    <property type="component" value="Chromosome 2"/>
</dbReference>
<evidence type="ECO:0000313" key="5">
    <source>
        <dbReference type="Proteomes" id="UP000521676"/>
    </source>
</evidence>
<feature type="transmembrane region" description="Helical" evidence="2">
    <location>
        <begin position="12"/>
        <end position="32"/>
    </location>
</feature>